<dbReference type="Proteomes" id="UP000243686">
    <property type="component" value="Unassembled WGS sequence"/>
</dbReference>
<dbReference type="AlphaFoldDB" id="A0A1S8XBA3"/>
<proteinExistence type="predicted"/>
<sequence>MFLETLNRVNHNPPLRIAQCLTFRDKMNLKNKDKTEDSLMGKYNLLLNMVRLINANPLLMLYMSCVGMN</sequence>
<organism evidence="1 2">
    <name type="scientific">Opisthorchis viverrini</name>
    <name type="common">Southeast Asian liver fluke</name>
    <dbReference type="NCBI Taxonomy" id="6198"/>
    <lineage>
        <taxon>Eukaryota</taxon>
        <taxon>Metazoa</taxon>
        <taxon>Spiralia</taxon>
        <taxon>Lophotrochozoa</taxon>
        <taxon>Platyhelminthes</taxon>
        <taxon>Trematoda</taxon>
        <taxon>Digenea</taxon>
        <taxon>Opisthorchiida</taxon>
        <taxon>Opisthorchiata</taxon>
        <taxon>Opisthorchiidae</taxon>
        <taxon>Opisthorchis</taxon>
    </lineage>
</organism>
<evidence type="ECO:0000313" key="2">
    <source>
        <dbReference type="Proteomes" id="UP000243686"/>
    </source>
</evidence>
<keyword evidence="2" id="KW-1185">Reference proteome</keyword>
<reference evidence="1 2" key="1">
    <citation type="submission" date="2015-03" db="EMBL/GenBank/DDBJ databases">
        <title>Draft genome of the nematode, Opisthorchis viverrini.</title>
        <authorList>
            <person name="Mitreva M."/>
        </authorList>
    </citation>
    <scope>NUCLEOTIDE SEQUENCE [LARGE SCALE GENOMIC DNA]</scope>
    <source>
        <strain evidence="1">Khon Kaen</strain>
    </source>
</reference>
<gene>
    <name evidence="1" type="ORF">X801_00078</name>
</gene>
<evidence type="ECO:0000313" key="1">
    <source>
        <dbReference type="EMBL" id="OON24004.1"/>
    </source>
</evidence>
<accession>A0A1S8XBA3</accession>
<protein>
    <submittedName>
        <fullName evidence="1">Uncharacterized protein</fullName>
    </submittedName>
</protein>
<dbReference type="EMBL" id="KV891463">
    <property type="protein sequence ID" value="OON24004.1"/>
    <property type="molecule type" value="Genomic_DNA"/>
</dbReference>
<name>A0A1S8XBA3_OPIVI</name>